<dbReference type="InterPro" id="IPR017057">
    <property type="entry name" value="Ent-kaurene_synthase_fun"/>
</dbReference>
<evidence type="ECO:0008006" key="9">
    <source>
        <dbReference type="Google" id="ProtNLM"/>
    </source>
</evidence>
<organism evidence="7 8">
    <name type="scientific">Xylaria bambusicola</name>
    <dbReference type="NCBI Taxonomy" id="326684"/>
    <lineage>
        <taxon>Eukaryota</taxon>
        <taxon>Fungi</taxon>
        <taxon>Dikarya</taxon>
        <taxon>Ascomycota</taxon>
        <taxon>Pezizomycotina</taxon>
        <taxon>Sordariomycetes</taxon>
        <taxon>Xylariomycetidae</taxon>
        <taxon>Xylariales</taxon>
        <taxon>Xylariaceae</taxon>
        <taxon>Xylaria</taxon>
    </lineage>
</organism>
<accession>A0AAN7UM95</accession>
<sequence length="984" mass="110519">MHYITPPSYVNYLLNLIIHHWKDEENIPTISGSTQLAIMGDANRLADDAKSLIRTALENYTEKYGLGAMSVAAYDTAWVAMVTKVVDGQKQWLFPECFEYILSTQSEEGGWTIGYGAQIDGILNTAGPLLALKRHHAEPLQLKHDPQDLANRIEKATTSLSSQLAAWDVSTTEHVGFEIIVPAMLQQLEKEDPSLVFEFESKELLMKINNAKMSRFRPEFLYGPRRFTALHSLESFIGILDFDKVKHHRVHGSMLGSPSSTAAYMMHASEWDDESEEFIRHVIKYAAGRGNGAVPSAFPSTHFEITWILSTLLRAGYTKADLEGPELTKMLDIMSHSFEVEKGVLGFAPFFEPDVDDTAKTISSLNMLGRPVSPDSLIEIFETDTHFRTYAGERDPSPTANCNALLALLHQPDVSKFSTQIHKVAKFLVDFWWKADGKIVDKWNTCYLYPSVLIVEAFVDILNLIEQDKLPGVFEEDLQSRLAVALFQACFRPLLDQKVNGSWNESIEETAYAILILSEARRVSFFNGLREPLDEAIKRGVAFINSVEERPLHYIWIEKVSYASRLLTDAYVLGALKAASSVPTGDATIGASLWKDTSSPSLDKHVKLFAKAELFSAHPEWELKGSMIEAVLLKPLLLKRRLEVFQRQGMQEDKYFDLIPLFWTSPNNRARTFASATFLYEVSLLSMLTYQVDEFMEASAAPAFEGRMSELRDLIYSVLPEEETAVTKEQNGHANGNGTVSAQEEVLATLKGFKKYCFENPLVKTASVADQKTLERELRTYLLAQVQQEEDSSKFRQLRKSGKPGPGSTSTFYSWARSTGADNVSGPFAWAFIGCLLSSTLTPGGGGKEVFPTAGEKYVAADVYRHLATMARIYNDLGSIRRDQDEGALNSVNFPEFESHESIESKKKVLHTLGEYEFSCLMLAFKQLEDLRSQGAEITKDLAGARLSKRRMNIWSMFLDQVVLFDQIYVIKDLSSHHIIQEKA</sequence>
<comment type="caution">
    <text evidence="7">The sequence shown here is derived from an EMBL/GenBank/DDBJ whole genome shotgun (WGS) entry which is preliminary data.</text>
</comment>
<evidence type="ECO:0000256" key="6">
    <source>
        <dbReference type="ARBA" id="ARBA00023239"/>
    </source>
</evidence>
<dbReference type="AlphaFoldDB" id="A0AAN7UM95"/>
<keyword evidence="4" id="KW-0460">Magnesium</keyword>
<evidence type="ECO:0000313" key="7">
    <source>
        <dbReference type="EMBL" id="KAK5631407.1"/>
    </source>
</evidence>
<gene>
    <name evidence="7" type="ORF">RRF57_007121</name>
</gene>
<evidence type="ECO:0000256" key="5">
    <source>
        <dbReference type="ARBA" id="ARBA00023235"/>
    </source>
</evidence>
<dbReference type="GO" id="GO:0016853">
    <property type="term" value="F:isomerase activity"/>
    <property type="evidence" value="ECO:0007669"/>
    <property type="project" value="UniProtKB-KW"/>
</dbReference>
<dbReference type="SUPFAM" id="SSF48239">
    <property type="entry name" value="Terpenoid cyclases/Protein prenyltransferases"/>
    <property type="match status" value="1"/>
</dbReference>
<dbReference type="PANTHER" id="PTHR31739:SF25">
    <property type="entry name" value="(E,E)-GERANYLLINALOOL SYNTHASE"/>
    <property type="match status" value="1"/>
</dbReference>
<dbReference type="InterPro" id="IPR050148">
    <property type="entry name" value="Terpene_synthase-like"/>
</dbReference>
<dbReference type="GO" id="GO:0010333">
    <property type="term" value="F:terpene synthase activity"/>
    <property type="evidence" value="ECO:0007669"/>
    <property type="project" value="InterPro"/>
</dbReference>
<evidence type="ECO:0000256" key="4">
    <source>
        <dbReference type="ARBA" id="ARBA00022842"/>
    </source>
</evidence>
<dbReference type="GO" id="GO:0016102">
    <property type="term" value="P:diterpenoid biosynthetic process"/>
    <property type="evidence" value="ECO:0007669"/>
    <property type="project" value="TreeGrafter"/>
</dbReference>
<dbReference type="PANTHER" id="PTHR31739">
    <property type="entry name" value="ENT-COPALYL DIPHOSPHATE SYNTHASE, CHLOROPLASTIC"/>
    <property type="match status" value="1"/>
</dbReference>
<dbReference type="InterPro" id="IPR008930">
    <property type="entry name" value="Terpenoid_cyclase/PrenylTrfase"/>
</dbReference>
<reference evidence="7 8" key="1">
    <citation type="submission" date="2023-10" db="EMBL/GenBank/DDBJ databases">
        <title>Draft genome sequence of Xylaria bambusicola isolate GMP-LS, the root and basal stem rot pathogen of sugarcane in Indonesia.</title>
        <authorList>
            <person name="Selvaraj P."/>
            <person name="Muralishankar V."/>
            <person name="Muruganantham S."/>
            <person name="Sp S."/>
            <person name="Haryani S."/>
            <person name="Lau K.J.X."/>
            <person name="Naqvi N.I."/>
        </authorList>
    </citation>
    <scope>NUCLEOTIDE SEQUENCE [LARGE SCALE GENOMIC DNA]</scope>
    <source>
        <strain evidence="7">GMP-LS</strain>
    </source>
</reference>
<dbReference type="Proteomes" id="UP001305414">
    <property type="component" value="Unassembled WGS sequence"/>
</dbReference>
<name>A0AAN7UM95_9PEZI</name>
<evidence type="ECO:0000256" key="1">
    <source>
        <dbReference type="ARBA" id="ARBA00001946"/>
    </source>
</evidence>
<comment type="similarity">
    <text evidence="2">Belongs to the terpene synthase family.</text>
</comment>
<keyword evidence="8" id="KW-1185">Reference proteome</keyword>
<dbReference type="Gene3D" id="1.50.10.160">
    <property type="match status" value="1"/>
</dbReference>
<evidence type="ECO:0000256" key="2">
    <source>
        <dbReference type="ARBA" id="ARBA00006333"/>
    </source>
</evidence>
<keyword evidence="3" id="KW-0479">Metal-binding</keyword>
<comment type="cofactor">
    <cofactor evidence="1">
        <name>Mg(2+)</name>
        <dbReference type="ChEBI" id="CHEBI:18420"/>
    </cofactor>
</comment>
<proteinExistence type="inferred from homology"/>
<dbReference type="EMBL" id="JAWHQM010000019">
    <property type="protein sequence ID" value="KAK5631407.1"/>
    <property type="molecule type" value="Genomic_DNA"/>
</dbReference>
<evidence type="ECO:0000313" key="8">
    <source>
        <dbReference type="Proteomes" id="UP001305414"/>
    </source>
</evidence>
<dbReference type="GO" id="GO:0000287">
    <property type="term" value="F:magnesium ion binding"/>
    <property type="evidence" value="ECO:0007669"/>
    <property type="project" value="TreeGrafter"/>
</dbReference>
<dbReference type="PIRSF" id="PIRSF036498">
    <property type="entry name" value="Ent-kaurene_synthase_fungi"/>
    <property type="match status" value="1"/>
</dbReference>
<keyword evidence="5" id="KW-0413">Isomerase</keyword>
<dbReference type="Gene3D" id="1.50.10.20">
    <property type="match status" value="1"/>
</dbReference>
<protein>
    <recommendedName>
        <fullName evidence="9">Ent-kaurene synthase</fullName>
    </recommendedName>
</protein>
<evidence type="ECO:0000256" key="3">
    <source>
        <dbReference type="ARBA" id="ARBA00022723"/>
    </source>
</evidence>
<keyword evidence="6" id="KW-0456">Lyase</keyword>